<feature type="transmembrane region" description="Helical" evidence="2">
    <location>
        <begin position="209"/>
        <end position="231"/>
    </location>
</feature>
<dbReference type="AlphaFoldDB" id="A0A4R0RQL9"/>
<evidence type="ECO:0000259" key="3">
    <source>
        <dbReference type="Pfam" id="PF20151"/>
    </source>
</evidence>
<dbReference type="OrthoDB" id="2804045at2759"/>
<protein>
    <recommendedName>
        <fullName evidence="3">DUF6533 domain-containing protein</fullName>
    </recommendedName>
</protein>
<dbReference type="Pfam" id="PF20151">
    <property type="entry name" value="DUF6533"/>
    <property type="match status" value="1"/>
</dbReference>
<sequence length="380" mass="41671">MPSALGNILHLHKTNLVILPQMCGLAALCSSFHTLVRATSMLSHTVFLGLAAYDTSLTFSREVTSIWRRKLTVVTALFVLQRWVVVLTGLLRNLRILWVCVAAFSTLRIWAIWGHSLTPTLAVALASALVPVVNLYNDSQKTSSMVSSYCFDDVSHSLAISSRRMLNYIVRGIAIASDALVLVLTWLKTADVWRASRRMKGLKITVSTLLLRDGTVYFSLLLLLNILAMILNALQADLGGSTFVDVLNVVSANLHARFLLDLRSVYEKGPDEIRTVSTIQYAVQSLSGNMGAPLRIEDSTRVSGPADDVDHDRDQQYEEAVVPFRAGLGLEFDTEEVHRESLTSTGRGHSSSTLEESLSVGSNVDTREISHNTDAAVTNA</sequence>
<evidence type="ECO:0000313" key="5">
    <source>
        <dbReference type="Proteomes" id="UP000292702"/>
    </source>
</evidence>
<keyword evidence="2" id="KW-1133">Transmembrane helix</keyword>
<keyword evidence="2" id="KW-0812">Transmembrane</keyword>
<accession>A0A4R0RQL9</accession>
<name>A0A4R0RQL9_9APHY</name>
<feature type="transmembrane region" description="Helical" evidence="2">
    <location>
        <begin position="168"/>
        <end position="188"/>
    </location>
</feature>
<dbReference type="Proteomes" id="UP000292702">
    <property type="component" value="Unassembled WGS sequence"/>
</dbReference>
<keyword evidence="5" id="KW-1185">Reference proteome</keyword>
<comment type="caution">
    <text evidence="4">The sequence shown here is derived from an EMBL/GenBank/DDBJ whole genome shotgun (WGS) entry which is preliminary data.</text>
</comment>
<feature type="region of interest" description="Disordered" evidence="1">
    <location>
        <begin position="335"/>
        <end position="380"/>
    </location>
</feature>
<evidence type="ECO:0000256" key="2">
    <source>
        <dbReference type="SAM" id="Phobius"/>
    </source>
</evidence>
<gene>
    <name evidence="4" type="ORF">EIP91_000153</name>
</gene>
<reference evidence="4 5" key="1">
    <citation type="submission" date="2018-11" db="EMBL/GenBank/DDBJ databases">
        <title>Genome assembly of Steccherinum ochraceum LE-BIN_3174, the white-rot fungus of the Steccherinaceae family (The Residual Polyporoid clade, Polyporales, Basidiomycota).</title>
        <authorList>
            <person name="Fedorova T.V."/>
            <person name="Glazunova O.A."/>
            <person name="Landesman E.O."/>
            <person name="Moiseenko K.V."/>
            <person name="Psurtseva N.V."/>
            <person name="Savinova O.S."/>
            <person name="Shakhova N.V."/>
            <person name="Tyazhelova T.V."/>
            <person name="Vasina D.V."/>
        </authorList>
    </citation>
    <scope>NUCLEOTIDE SEQUENCE [LARGE SCALE GENOMIC DNA]</scope>
    <source>
        <strain evidence="4 5">LE-BIN_3174</strain>
    </source>
</reference>
<organism evidence="4 5">
    <name type="scientific">Steccherinum ochraceum</name>
    <dbReference type="NCBI Taxonomy" id="92696"/>
    <lineage>
        <taxon>Eukaryota</taxon>
        <taxon>Fungi</taxon>
        <taxon>Dikarya</taxon>
        <taxon>Basidiomycota</taxon>
        <taxon>Agaricomycotina</taxon>
        <taxon>Agaricomycetes</taxon>
        <taxon>Polyporales</taxon>
        <taxon>Steccherinaceae</taxon>
        <taxon>Steccherinum</taxon>
    </lineage>
</organism>
<evidence type="ECO:0000313" key="4">
    <source>
        <dbReference type="EMBL" id="TCD71061.1"/>
    </source>
</evidence>
<dbReference type="EMBL" id="RWJN01000010">
    <property type="protein sequence ID" value="TCD71061.1"/>
    <property type="molecule type" value="Genomic_DNA"/>
</dbReference>
<proteinExistence type="predicted"/>
<feature type="domain" description="DUF6533" evidence="3">
    <location>
        <begin position="48"/>
        <end position="86"/>
    </location>
</feature>
<dbReference type="InterPro" id="IPR045340">
    <property type="entry name" value="DUF6533"/>
</dbReference>
<keyword evidence="2" id="KW-0472">Membrane</keyword>
<feature type="compositionally biased region" description="Polar residues" evidence="1">
    <location>
        <begin position="342"/>
        <end position="364"/>
    </location>
</feature>
<evidence type="ECO:0000256" key="1">
    <source>
        <dbReference type="SAM" id="MobiDB-lite"/>
    </source>
</evidence>